<protein>
    <submittedName>
        <fullName evidence="2">Acetyltransferase (GNAT) family protein</fullName>
    </submittedName>
</protein>
<dbReference type="EMBL" id="FNUC01000004">
    <property type="protein sequence ID" value="SEF18913.1"/>
    <property type="molecule type" value="Genomic_DNA"/>
</dbReference>
<evidence type="ECO:0000313" key="2">
    <source>
        <dbReference type="EMBL" id="SEF18913.1"/>
    </source>
</evidence>
<dbReference type="Gene3D" id="3.40.630.30">
    <property type="match status" value="1"/>
</dbReference>
<dbReference type="Proteomes" id="UP000181980">
    <property type="component" value="Unassembled WGS sequence"/>
</dbReference>
<proteinExistence type="predicted"/>
<dbReference type="SUPFAM" id="SSF55729">
    <property type="entry name" value="Acyl-CoA N-acyltransferases (Nat)"/>
    <property type="match status" value="1"/>
</dbReference>
<dbReference type="InterPro" id="IPR051822">
    <property type="entry name" value="Glycosyl_Hydrolase_84"/>
</dbReference>
<dbReference type="GO" id="GO:0016747">
    <property type="term" value="F:acyltransferase activity, transferring groups other than amino-acyl groups"/>
    <property type="evidence" value="ECO:0007669"/>
    <property type="project" value="InterPro"/>
</dbReference>
<dbReference type="RefSeq" id="WP_069111336.1">
    <property type="nucleotide sequence ID" value="NZ_FNUC01000004.1"/>
</dbReference>
<dbReference type="AlphaFoldDB" id="A0A1H5PYG9"/>
<reference evidence="3" key="1">
    <citation type="submission" date="2016-10" db="EMBL/GenBank/DDBJ databases">
        <authorList>
            <person name="Varghese N."/>
            <person name="Submissions S."/>
        </authorList>
    </citation>
    <scope>NUCLEOTIDE SEQUENCE [LARGE SCALE GENOMIC DNA]</scope>
    <source>
        <strain evidence="3">DSM 45237</strain>
    </source>
</reference>
<evidence type="ECO:0000313" key="3">
    <source>
        <dbReference type="Proteomes" id="UP000181980"/>
    </source>
</evidence>
<evidence type="ECO:0000259" key="1">
    <source>
        <dbReference type="PROSITE" id="PS51186"/>
    </source>
</evidence>
<gene>
    <name evidence="2" type="ORF">SAMN04488561_6984</name>
</gene>
<dbReference type="InterPro" id="IPR000182">
    <property type="entry name" value="GNAT_dom"/>
</dbReference>
<name>A0A1H5PYG9_9ACTN</name>
<organism evidence="2 3">
    <name type="scientific">Jiangella alba</name>
    <dbReference type="NCBI Taxonomy" id="561176"/>
    <lineage>
        <taxon>Bacteria</taxon>
        <taxon>Bacillati</taxon>
        <taxon>Actinomycetota</taxon>
        <taxon>Actinomycetes</taxon>
        <taxon>Jiangellales</taxon>
        <taxon>Jiangellaceae</taxon>
        <taxon>Jiangella</taxon>
    </lineage>
</organism>
<keyword evidence="3" id="KW-1185">Reference proteome</keyword>
<feature type="domain" description="N-acetyltransferase" evidence="1">
    <location>
        <begin position="3"/>
        <end position="206"/>
    </location>
</feature>
<dbReference type="PANTHER" id="PTHR13170:SF16">
    <property type="entry name" value="PROTEIN O-GLCNACASE"/>
    <property type="match status" value="1"/>
</dbReference>
<dbReference type="InterPro" id="IPR016181">
    <property type="entry name" value="Acyl_CoA_acyltransferase"/>
</dbReference>
<dbReference type="PROSITE" id="PS51186">
    <property type="entry name" value="GNAT"/>
    <property type="match status" value="1"/>
</dbReference>
<sequence length="206" mass="22477">MSPEIRPYRPADRDDIARVCLRTGASGGDATGWYSDDTLLPDLAAVPYLEYAPDLALVVDDGERAAGYLIGVADTAAFIEWWRREWVPVVAARHPGPGAPTAHTPRISEELLLEVGRQPEVMRLPELDAYPAQLHVNLLPEVQGQGLGRRLVDRFRAMLAARGVPALHLGIDPDNVGARAFYDCLGFHELPSSTPQHPLFGIATTP</sequence>
<dbReference type="CDD" id="cd04301">
    <property type="entry name" value="NAT_SF"/>
    <property type="match status" value="1"/>
</dbReference>
<dbReference type="Pfam" id="PF00583">
    <property type="entry name" value="Acetyltransf_1"/>
    <property type="match status" value="1"/>
</dbReference>
<dbReference type="PANTHER" id="PTHR13170">
    <property type="entry name" value="O-GLCNACASE"/>
    <property type="match status" value="1"/>
</dbReference>
<accession>A0A1H5PYG9</accession>
<keyword evidence="2" id="KW-0808">Transferase</keyword>
<dbReference type="OrthoDB" id="8593648at2"/>
<dbReference type="STRING" id="561176.SAMN04488561_6984"/>